<proteinExistence type="predicted"/>
<dbReference type="InterPro" id="IPR038903">
    <property type="entry name" value="Allergen_Asp_f_4"/>
</dbReference>
<dbReference type="Proteomes" id="UP001397290">
    <property type="component" value="Unassembled WGS sequence"/>
</dbReference>
<sequence>MKSSVLILLASSAGSFAAVHVDQSFNASLLPVRGFLPRSRYIPFCGGQKRATPAQVAYAGNTGTAERYGCNMMLIPADIASLYKYTIKFINQGHAVQECKCWNKIGPDGGINGFFTGNEAITFGLAASGQQFVAFDENSQIGCACHAGFVPLTPFGQFASTWVEADFGNESNGKHSGFDASCLVAAQYGLHIPGLSVCGGAPNTCSTIYPGGAGDNAYVKGMEDKDIVAPIVPGPVVKVDIV</sequence>
<name>A0AAW0RN32_9HYPO</name>
<gene>
    <name evidence="2" type="ORF">G3M48_007261</name>
</gene>
<comment type="caution">
    <text evidence="2">The sequence shown here is derived from an EMBL/GenBank/DDBJ whole genome shotgun (WGS) entry which is preliminary data.</text>
</comment>
<reference evidence="2 3" key="1">
    <citation type="submission" date="2020-02" db="EMBL/GenBank/DDBJ databases">
        <title>Comparative genomics of the hypocrealean fungal genus Beauvera.</title>
        <authorList>
            <person name="Showalter D.N."/>
            <person name="Bushley K.E."/>
            <person name="Rehner S.A."/>
        </authorList>
    </citation>
    <scope>NUCLEOTIDE SEQUENCE [LARGE SCALE GENOMIC DNA]</scope>
    <source>
        <strain evidence="2 3">ARSEF4384</strain>
    </source>
</reference>
<feature type="chain" id="PRO_5043586933" description="Allergen Asp f 4" evidence="1">
    <location>
        <begin position="18"/>
        <end position="242"/>
    </location>
</feature>
<dbReference type="PANTHER" id="PTHR42039">
    <property type="entry name" value="PUTATIVE (AFU_ORTHOLOGUE AFUA_3G02940)-RELATED"/>
    <property type="match status" value="1"/>
</dbReference>
<organism evidence="2 3">
    <name type="scientific">Beauveria asiatica</name>
    <dbReference type="NCBI Taxonomy" id="1069075"/>
    <lineage>
        <taxon>Eukaryota</taxon>
        <taxon>Fungi</taxon>
        <taxon>Dikarya</taxon>
        <taxon>Ascomycota</taxon>
        <taxon>Pezizomycotina</taxon>
        <taxon>Sordariomycetes</taxon>
        <taxon>Hypocreomycetidae</taxon>
        <taxon>Hypocreales</taxon>
        <taxon>Cordycipitaceae</taxon>
        <taxon>Beauveria</taxon>
    </lineage>
</organism>
<keyword evidence="1" id="KW-0732">Signal</keyword>
<dbReference type="PANTHER" id="PTHR42039:SF1">
    <property type="entry name" value="PUTATIVE (AFU_ORTHOLOGUE AFUA_3G02940)-RELATED"/>
    <property type="match status" value="1"/>
</dbReference>
<evidence type="ECO:0000313" key="2">
    <source>
        <dbReference type="EMBL" id="KAK8143426.1"/>
    </source>
</evidence>
<dbReference type="GO" id="GO:0019863">
    <property type="term" value="F:IgE binding"/>
    <property type="evidence" value="ECO:0007669"/>
    <property type="project" value="InterPro"/>
</dbReference>
<dbReference type="GO" id="GO:0005576">
    <property type="term" value="C:extracellular region"/>
    <property type="evidence" value="ECO:0007669"/>
    <property type="project" value="InterPro"/>
</dbReference>
<dbReference type="EMBL" id="JAAHCF010000514">
    <property type="protein sequence ID" value="KAK8143426.1"/>
    <property type="molecule type" value="Genomic_DNA"/>
</dbReference>
<protein>
    <recommendedName>
        <fullName evidence="4">Allergen Asp f 4</fullName>
    </recommendedName>
</protein>
<feature type="signal peptide" evidence="1">
    <location>
        <begin position="1"/>
        <end position="17"/>
    </location>
</feature>
<evidence type="ECO:0000313" key="3">
    <source>
        <dbReference type="Proteomes" id="UP001397290"/>
    </source>
</evidence>
<accession>A0AAW0RN32</accession>
<keyword evidence="3" id="KW-1185">Reference proteome</keyword>
<dbReference type="AlphaFoldDB" id="A0AAW0RN32"/>
<evidence type="ECO:0008006" key="4">
    <source>
        <dbReference type="Google" id="ProtNLM"/>
    </source>
</evidence>
<dbReference type="Pfam" id="PF25312">
    <property type="entry name" value="Allergen_Asp_f_4"/>
    <property type="match status" value="1"/>
</dbReference>
<evidence type="ECO:0000256" key="1">
    <source>
        <dbReference type="SAM" id="SignalP"/>
    </source>
</evidence>